<keyword evidence="2" id="KW-1185">Reference proteome</keyword>
<reference evidence="1 2" key="1">
    <citation type="submission" date="2017-10" db="EMBL/GenBank/DDBJ databases">
        <title>A new Pekin duck reference genome.</title>
        <authorList>
            <person name="Hou Z.-C."/>
            <person name="Zhou Z.-K."/>
            <person name="Zhu F."/>
            <person name="Hou S.-S."/>
        </authorList>
    </citation>
    <scope>NUCLEOTIDE SEQUENCE [LARGE SCALE GENOMIC DNA]</scope>
</reference>
<dbReference type="GeneTree" id="ENSGT01030000236128"/>
<organism evidence="1 2">
    <name type="scientific">Anas platyrhynchos platyrhynchos</name>
    <name type="common">Northern mallard</name>
    <dbReference type="NCBI Taxonomy" id="8840"/>
    <lineage>
        <taxon>Eukaryota</taxon>
        <taxon>Metazoa</taxon>
        <taxon>Chordata</taxon>
        <taxon>Craniata</taxon>
        <taxon>Vertebrata</taxon>
        <taxon>Euteleostomi</taxon>
        <taxon>Archelosauria</taxon>
        <taxon>Archosauria</taxon>
        <taxon>Dinosauria</taxon>
        <taxon>Saurischia</taxon>
        <taxon>Theropoda</taxon>
        <taxon>Coelurosauria</taxon>
        <taxon>Aves</taxon>
        <taxon>Neognathae</taxon>
        <taxon>Galloanserae</taxon>
        <taxon>Anseriformes</taxon>
        <taxon>Anatidae</taxon>
        <taxon>Anatinae</taxon>
        <taxon>Anas</taxon>
    </lineage>
</organism>
<proteinExistence type="predicted"/>
<dbReference type="AlphaFoldDB" id="A0A493TD07"/>
<protein>
    <submittedName>
        <fullName evidence="1">Uncharacterized protein</fullName>
    </submittedName>
</protein>
<evidence type="ECO:0000313" key="1">
    <source>
        <dbReference type="Ensembl" id="ENSAPLP00000023767.1"/>
    </source>
</evidence>
<accession>A0A493TD07</accession>
<reference evidence="1" key="3">
    <citation type="submission" date="2025-09" db="UniProtKB">
        <authorList>
            <consortium name="Ensembl"/>
        </authorList>
    </citation>
    <scope>IDENTIFICATION</scope>
</reference>
<reference evidence="1" key="2">
    <citation type="submission" date="2025-08" db="UniProtKB">
        <authorList>
            <consortium name="Ensembl"/>
        </authorList>
    </citation>
    <scope>IDENTIFICATION</scope>
</reference>
<dbReference type="Proteomes" id="UP000016666">
    <property type="component" value="Chromosome 5"/>
</dbReference>
<name>A0A493TD07_ANAPP</name>
<evidence type="ECO:0000313" key="2">
    <source>
        <dbReference type="Proteomes" id="UP000016666"/>
    </source>
</evidence>
<dbReference type="Ensembl" id="ENSAPLT00000032306.1">
    <property type="protein sequence ID" value="ENSAPLP00000023767.1"/>
    <property type="gene ID" value="ENSAPLG00000023997.1"/>
</dbReference>
<sequence length="99" mass="11499">MCKSNYTFVCFCFKLEFIRIYTQHSVFCINLHTFVNSSVNPLLFRNRDLSAGLLYHVYDLTILPQFSQQVLASLTKKKSQPNVSMVLYFAGVHLKPEMI</sequence>